<dbReference type="Proteomes" id="UP000463700">
    <property type="component" value="Unassembled WGS sequence"/>
</dbReference>
<protein>
    <submittedName>
        <fullName evidence="3">SDR family oxidoreductase</fullName>
    </submittedName>
</protein>
<dbReference type="RefSeq" id="WP_154558971.1">
    <property type="nucleotide sequence ID" value="NZ_JAMXWG010000013.1"/>
</dbReference>
<dbReference type="InterPro" id="IPR036291">
    <property type="entry name" value="NAD(P)-bd_dom_sf"/>
</dbReference>
<comment type="caution">
    <text evidence="3">The sequence shown here is derived from an EMBL/GenBank/DDBJ whole genome shotgun (WGS) entry which is preliminary data.</text>
</comment>
<dbReference type="AlphaFoldDB" id="A0A6N6WMY8"/>
<evidence type="ECO:0000313" key="4">
    <source>
        <dbReference type="Proteomes" id="UP000463700"/>
    </source>
</evidence>
<evidence type="ECO:0000256" key="2">
    <source>
        <dbReference type="ARBA" id="ARBA00023002"/>
    </source>
</evidence>
<dbReference type="PRINTS" id="PR00081">
    <property type="entry name" value="GDHRDH"/>
</dbReference>
<organism evidence="3 4">
    <name type="scientific">Paraburkholderia madseniana</name>
    <dbReference type="NCBI Taxonomy" id="2599607"/>
    <lineage>
        <taxon>Bacteria</taxon>
        <taxon>Pseudomonadati</taxon>
        <taxon>Pseudomonadota</taxon>
        <taxon>Betaproteobacteria</taxon>
        <taxon>Burkholderiales</taxon>
        <taxon>Burkholderiaceae</taxon>
        <taxon>Paraburkholderia</taxon>
    </lineage>
</organism>
<dbReference type="CDD" id="cd05233">
    <property type="entry name" value="SDR_c"/>
    <property type="match status" value="1"/>
</dbReference>
<sequence length="261" mass="26890">MATPPSVIPTFPDLQGKVAVVTGGSRGIGAATCLALAKNGVKVAVNGRDETAILSTVHAVRAAGGKAIAAPANCAQLSSVEEMRVRVDAELGAPDFVVAFAGGGTGRPVPFEQITEQDWRSSIDNNLTSTFFTLKCFLPAMIARGSGCIVNMASAGGRIAAGAPAGYGAAKAGVIMLTRHLAHEVGRHGIRVNCVSPSAVLTERTRQAITDEHERQMIPAFPLGRLGDPEDVVAATLFLLSMASSWITGVTLDVAGGRVMS</sequence>
<evidence type="ECO:0000313" key="3">
    <source>
        <dbReference type="EMBL" id="KAE8760730.1"/>
    </source>
</evidence>
<dbReference type="Gene3D" id="3.40.50.720">
    <property type="entry name" value="NAD(P)-binding Rossmann-like Domain"/>
    <property type="match status" value="1"/>
</dbReference>
<evidence type="ECO:0000256" key="1">
    <source>
        <dbReference type="ARBA" id="ARBA00006484"/>
    </source>
</evidence>
<dbReference type="Pfam" id="PF13561">
    <property type="entry name" value="adh_short_C2"/>
    <property type="match status" value="1"/>
</dbReference>
<dbReference type="PANTHER" id="PTHR42760:SF133">
    <property type="entry name" value="3-OXOACYL-[ACYL-CARRIER-PROTEIN] REDUCTASE"/>
    <property type="match status" value="1"/>
</dbReference>
<keyword evidence="2" id="KW-0560">Oxidoreductase</keyword>
<proteinExistence type="inferred from homology"/>
<dbReference type="InterPro" id="IPR002347">
    <property type="entry name" value="SDR_fam"/>
</dbReference>
<name>A0A6N6WMY8_9BURK</name>
<dbReference type="FunFam" id="3.40.50.720:FF:000084">
    <property type="entry name" value="Short-chain dehydrogenase reductase"/>
    <property type="match status" value="1"/>
</dbReference>
<dbReference type="PRINTS" id="PR00080">
    <property type="entry name" value="SDRFAMILY"/>
</dbReference>
<comment type="similarity">
    <text evidence="1">Belongs to the short-chain dehydrogenases/reductases (SDR) family.</text>
</comment>
<gene>
    <name evidence="3" type="ORF">FSO04_06905</name>
</gene>
<dbReference type="SUPFAM" id="SSF51735">
    <property type="entry name" value="NAD(P)-binding Rossmann-fold domains"/>
    <property type="match status" value="1"/>
</dbReference>
<dbReference type="PANTHER" id="PTHR42760">
    <property type="entry name" value="SHORT-CHAIN DEHYDROGENASES/REDUCTASES FAMILY MEMBER"/>
    <property type="match status" value="1"/>
</dbReference>
<dbReference type="OrthoDB" id="9803333at2"/>
<reference evidence="3 4" key="1">
    <citation type="journal article" date="2020" name="Int. J. Syst. Evol. Microbiol.">
        <title>Paraburkholderia madseniana sp. nov., a phenolic acid-degrading bacterium isolated from acidic forest soil.</title>
        <authorList>
            <person name="Wilhelm R.C."/>
            <person name="Murphy S.J.L."/>
            <person name="Feriancek N.M."/>
            <person name="Karasz D.C."/>
            <person name="DeRito C.M."/>
            <person name="Newman J.D."/>
            <person name="Buckley D.H."/>
        </authorList>
    </citation>
    <scope>NUCLEOTIDE SEQUENCE [LARGE SCALE GENOMIC DNA]</scope>
    <source>
        <strain evidence="3 4">RP11</strain>
    </source>
</reference>
<dbReference type="GO" id="GO:0016616">
    <property type="term" value="F:oxidoreductase activity, acting on the CH-OH group of donors, NAD or NADP as acceptor"/>
    <property type="evidence" value="ECO:0007669"/>
    <property type="project" value="TreeGrafter"/>
</dbReference>
<accession>A0A6N6WMY8</accession>
<dbReference type="EMBL" id="VOSW01000009">
    <property type="protein sequence ID" value="KAE8760730.1"/>
    <property type="molecule type" value="Genomic_DNA"/>
</dbReference>